<evidence type="ECO:0000313" key="4">
    <source>
        <dbReference type="Proteomes" id="UP000094893"/>
    </source>
</evidence>
<comment type="caution">
    <text evidence="2">The sequence shown here is derived from an EMBL/GenBank/DDBJ whole genome shotgun (WGS) entry which is preliminary data.</text>
</comment>
<dbReference type="AlphaFoldDB" id="A0A1C2IXD9"/>
<feature type="region of interest" description="Disordered" evidence="1">
    <location>
        <begin position="36"/>
        <end position="61"/>
    </location>
</feature>
<evidence type="ECO:0000313" key="5">
    <source>
        <dbReference type="Proteomes" id="UP000095008"/>
    </source>
</evidence>
<proteinExistence type="predicted"/>
<evidence type="ECO:0000313" key="2">
    <source>
        <dbReference type="EMBL" id="OCX76385.1"/>
    </source>
</evidence>
<reference evidence="2 4" key="1">
    <citation type="journal article" date="2016" name="Int. J. Mol. Sci.">
        <title>Comparative genomics of the extreme acidophile Acidithiobacillus thiooxidans reveals intraspecific divergence and niche adaptation.</title>
        <authorList>
            <person name="Zhang X."/>
            <person name="Feng X."/>
            <person name="Tao J."/>
            <person name="Ma L."/>
            <person name="Xiao Y."/>
            <person name="Liang Y."/>
            <person name="Liu X."/>
            <person name="Yin H."/>
        </authorList>
    </citation>
    <scope>NUCLEOTIDE SEQUENCE [LARGE SCALE GENOMIC DNA]</scope>
    <source>
        <strain evidence="3 4">A02</strain>
        <strain evidence="2">DXS-W</strain>
    </source>
</reference>
<dbReference type="EMBL" id="LWRY01000003">
    <property type="protein sequence ID" value="OCX76385.1"/>
    <property type="molecule type" value="Genomic_DNA"/>
</dbReference>
<dbReference type="EMBL" id="LWSA01000010">
    <property type="protein sequence ID" value="OCX77139.1"/>
    <property type="molecule type" value="Genomic_DNA"/>
</dbReference>
<dbReference type="GeneID" id="60695751"/>
<evidence type="ECO:0000256" key="1">
    <source>
        <dbReference type="SAM" id="MobiDB-lite"/>
    </source>
</evidence>
<name>A0A1C2IXD9_ACITH</name>
<dbReference type="Proteomes" id="UP000095008">
    <property type="component" value="Unassembled WGS sequence"/>
</dbReference>
<dbReference type="Proteomes" id="UP000094893">
    <property type="component" value="Unassembled WGS sequence"/>
</dbReference>
<keyword evidence="5" id="KW-1185">Reference proteome</keyword>
<accession>A0A1C2IXD9</accession>
<gene>
    <name evidence="2" type="ORF">A6M23_00710</name>
    <name evidence="3" type="ORF">A6P07_00850</name>
</gene>
<sequence>MKIEKIHGQAKRPKPRLGVHPTRIEKDQTVYNRKVKHRGNNGHQGEGHTVTMRHRQRMPLSASTLWNNGCIA</sequence>
<protein>
    <submittedName>
        <fullName evidence="2">Uncharacterized protein</fullName>
    </submittedName>
</protein>
<evidence type="ECO:0000313" key="3">
    <source>
        <dbReference type="EMBL" id="OCX77139.1"/>
    </source>
</evidence>
<dbReference type="OrthoDB" id="5298273at2"/>
<dbReference type="STRING" id="930.GCA_002079865_03441"/>
<dbReference type="RefSeq" id="WP_024893749.1">
    <property type="nucleotide sequence ID" value="NZ_DAIAWO010000016.1"/>
</dbReference>
<organism evidence="2 5">
    <name type="scientific">Acidithiobacillus thiooxidans</name>
    <name type="common">Thiobacillus thiooxidans</name>
    <dbReference type="NCBI Taxonomy" id="930"/>
    <lineage>
        <taxon>Bacteria</taxon>
        <taxon>Pseudomonadati</taxon>
        <taxon>Pseudomonadota</taxon>
        <taxon>Acidithiobacillia</taxon>
        <taxon>Acidithiobacillales</taxon>
        <taxon>Acidithiobacillaceae</taxon>
        <taxon>Acidithiobacillus</taxon>
    </lineage>
</organism>